<dbReference type="InterPro" id="IPR020828">
    <property type="entry name" value="GlycerAld_3-P_DH_NAD(P)-bd"/>
</dbReference>
<accession>A0A024G0M2</accession>
<dbReference type="NCBIfam" id="TIGR01534">
    <property type="entry name" value="GAPDH-I"/>
    <property type="match status" value="1"/>
</dbReference>
<gene>
    <name evidence="10" type="ORF">BN9_008970</name>
</gene>
<dbReference type="Pfam" id="PF02800">
    <property type="entry name" value="Gp_dh_C"/>
    <property type="match status" value="1"/>
</dbReference>
<keyword evidence="5 8" id="KW-0520">NAD</keyword>
<dbReference type="InterPro" id="IPR020831">
    <property type="entry name" value="GlycerAld/Erythrose_P_DH"/>
</dbReference>
<dbReference type="STRING" id="65357.A0A024G0M2"/>
<name>A0A024G0M2_9STRA</name>
<evidence type="ECO:0000256" key="2">
    <source>
        <dbReference type="ARBA" id="ARBA00007406"/>
    </source>
</evidence>
<comment type="similarity">
    <text evidence="2 7">Belongs to the glyceraldehyde-3-phosphate dehydrogenase family.</text>
</comment>
<dbReference type="UniPathway" id="UPA00109">
    <property type="reaction ID" value="UER00184"/>
</dbReference>
<dbReference type="InterPro" id="IPR006424">
    <property type="entry name" value="Glyceraldehyde-3-P_DH_1"/>
</dbReference>
<feature type="domain" description="Glyceraldehyde 3-phosphate dehydrogenase NAD(P) binding" evidence="9">
    <location>
        <begin position="107"/>
        <end position="256"/>
    </location>
</feature>
<organism evidence="10 11">
    <name type="scientific">Albugo candida</name>
    <dbReference type="NCBI Taxonomy" id="65357"/>
    <lineage>
        <taxon>Eukaryota</taxon>
        <taxon>Sar</taxon>
        <taxon>Stramenopiles</taxon>
        <taxon>Oomycota</taxon>
        <taxon>Peronosporomycetes</taxon>
        <taxon>Albuginales</taxon>
        <taxon>Albuginaceae</taxon>
        <taxon>Albugo</taxon>
    </lineage>
</organism>
<evidence type="ECO:0000256" key="7">
    <source>
        <dbReference type="RuleBase" id="RU000397"/>
    </source>
</evidence>
<dbReference type="PANTHER" id="PTHR10836">
    <property type="entry name" value="GLYCERALDEHYDE 3-PHOSPHATE DEHYDROGENASE"/>
    <property type="match status" value="1"/>
</dbReference>
<protein>
    <recommendedName>
        <fullName evidence="8">Glyceraldehyde-3-phosphate dehydrogenase</fullName>
        <ecNumber evidence="8">1.2.1.12</ecNumber>
    </recommendedName>
</protein>
<dbReference type="PROSITE" id="PS00071">
    <property type="entry name" value="GAPDH"/>
    <property type="match status" value="1"/>
</dbReference>
<evidence type="ECO:0000256" key="4">
    <source>
        <dbReference type="ARBA" id="ARBA00023002"/>
    </source>
</evidence>
<dbReference type="InterPro" id="IPR020830">
    <property type="entry name" value="GlycerAld_3-P_DH_AS"/>
</dbReference>
<dbReference type="GO" id="GO:0004365">
    <property type="term" value="F:glyceraldehyde-3-phosphate dehydrogenase (NAD+) (phosphorylating) activity"/>
    <property type="evidence" value="ECO:0007669"/>
    <property type="project" value="UniProtKB-UniRule"/>
</dbReference>
<dbReference type="PRINTS" id="PR00078">
    <property type="entry name" value="G3PDHDRGNASE"/>
</dbReference>
<dbReference type="SUPFAM" id="SSF51735">
    <property type="entry name" value="NAD(P)-binding Rossmann-fold domains"/>
    <property type="match status" value="1"/>
</dbReference>
<evidence type="ECO:0000256" key="5">
    <source>
        <dbReference type="ARBA" id="ARBA00023027"/>
    </source>
</evidence>
<dbReference type="Pfam" id="PF00044">
    <property type="entry name" value="Gp_dh_N"/>
    <property type="match status" value="1"/>
</dbReference>
<dbReference type="InterPro" id="IPR020829">
    <property type="entry name" value="GlycerAld_3-P_DH_cat"/>
</dbReference>
<dbReference type="Proteomes" id="UP000053237">
    <property type="component" value="Unassembled WGS sequence"/>
</dbReference>
<dbReference type="Gene3D" id="3.30.360.10">
    <property type="entry name" value="Dihydrodipicolinate Reductase, domain 2"/>
    <property type="match status" value="1"/>
</dbReference>
<dbReference type="FunFam" id="3.40.50.720:FF:000266">
    <property type="entry name" value="Glyceraldehyde-3-phosphate dehydrogenase"/>
    <property type="match status" value="1"/>
</dbReference>
<comment type="caution">
    <text evidence="10">The sequence shown here is derived from an EMBL/GenBank/DDBJ whole genome shotgun (WGS) entry which is preliminary data.</text>
</comment>
<dbReference type="CDD" id="cd18126">
    <property type="entry name" value="GAPDH_I_C"/>
    <property type="match status" value="1"/>
</dbReference>
<dbReference type="FunCoup" id="A0A024G0M2">
    <property type="interactions" value="75"/>
</dbReference>
<evidence type="ECO:0000313" key="11">
    <source>
        <dbReference type="Proteomes" id="UP000053237"/>
    </source>
</evidence>
<dbReference type="EMBL" id="CAIX01000005">
    <property type="protein sequence ID" value="CCI40113.1"/>
    <property type="molecule type" value="Genomic_DNA"/>
</dbReference>
<dbReference type="AlphaFoldDB" id="A0A024G0M2"/>
<evidence type="ECO:0000259" key="9">
    <source>
        <dbReference type="SMART" id="SM00846"/>
    </source>
</evidence>
<proteinExistence type="inferred from homology"/>
<dbReference type="GO" id="GO:0051287">
    <property type="term" value="F:NAD binding"/>
    <property type="evidence" value="ECO:0007669"/>
    <property type="project" value="UniProtKB-UniRule"/>
</dbReference>
<comment type="subunit">
    <text evidence="3 8">Homotetramer.</text>
</comment>
<dbReference type="GO" id="GO:0050661">
    <property type="term" value="F:NADP binding"/>
    <property type="evidence" value="ECO:0007669"/>
    <property type="project" value="InterPro"/>
</dbReference>
<dbReference type="Gene3D" id="3.40.50.720">
    <property type="entry name" value="NAD(P)-binding Rossmann-like Domain"/>
    <property type="match status" value="1"/>
</dbReference>
<dbReference type="OrthoDB" id="1152826at2759"/>
<evidence type="ECO:0000256" key="8">
    <source>
        <dbReference type="RuleBase" id="RU361160"/>
    </source>
</evidence>
<dbReference type="GO" id="GO:0006096">
    <property type="term" value="P:glycolytic process"/>
    <property type="evidence" value="ECO:0007669"/>
    <property type="project" value="UniProtKB-UniPathway"/>
</dbReference>
<dbReference type="EC" id="1.2.1.12" evidence="8"/>
<keyword evidence="11" id="KW-1185">Reference proteome</keyword>
<keyword evidence="6 8" id="KW-0324">Glycolysis</keyword>
<dbReference type="CDD" id="cd05214">
    <property type="entry name" value="GAPDH_I_N"/>
    <property type="match status" value="1"/>
</dbReference>
<comment type="catalytic activity">
    <reaction evidence="8">
        <text>D-glyceraldehyde 3-phosphate + phosphate + NAD(+) = (2R)-3-phospho-glyceroyl phosphate + NADH + H(+)</text>
        <dbReference type="Rhea" id="RHEA:10300"/>
        <dbReference type="ChEBI" id="CHEBI:15378"/>
        <dbReference type="ChEBI" id="CHEBI:43474"/>
        <dbReference type="ChEBI" id="CHEBI:57540"/>
        <dbReference type="ChEBI" id="CHEBI:57604"/>
        <dbReference type="ChEBI" id="CHEBI:57945"/>
        <dbReference type="ChEBI" id="CHEBI:59776"/>
        <dbReference type="EC" id="1.2.1.12"/>
    </reaction>
</comment>
<evidence type="ECO:0000313" key="10">
    <source>
        <dbReference type="EMBL" id="CCI40113.1"/>
    </source>
</evidence>
<dbReference type="InParanoid" id="A0A024G0M2"/>
<keyword evidence="4 8" id="KW-0560">Oxidoreductase</keyword>
<comment type="pathway">
    <text evidence="1 8">Carbohydrate degradation; glycolysis; pyruvate from D-glyceraldehyde 3-phosphate: step 1/5.</text>
</comment>
<dbReference type="InterPro" id="IPR036291">
    <property type="entry name" value="NAD(P)-bd_dom_sf"/>
</dbReference>
<dbReference type="FunFam" id="3.30.360.10:FF:000001">
    <property type="entry name" value="Glyceraldehyde-3-phosphate dehydrogenase"/>
    <property type="match status" value="1"/>
</dbReference>
<reference evidence="10 11" key="1">
    <citation type="submission" date="2012-05" db="EMBL/GenBank/DDBJ databases">
        <title>Recombination and specialization in a pathogen metapopulation.</title>
        <authorList>
            <person name="Gardiner A."/>
            <person name="Kemen E."/>
            <person name="Schultz-Larsen T."/>
            <person name="MacLean D."/>
            <person name="Van Oosterhout C."/>
            <person name="Jones J.D.G."/>
        </authorList>
    </citation>
    <scope>NUCLEOTIDE SEQUENCE [LARGE SCALE GENOMIC DNA]</scope>
    <source>
        <strain evidence="10 11">Ac Nc2</strain>
    </source>
</reference>
<dbReference type="GO" id="GO:0006006">
    <property type="term" value="P:glucose metabolic process"/>
    <property type="evidence" value="ECO:0007669"/>
    <property type="project" value="InterPro"/>
</dbReference>
<evidence type="ECO:0000256" key="3">
    <source>
        <dbReference type="ARBA" id="ARBA00011881"/>
    </source>
</evidence>
<dbReference type="PANTHER" id="PTHR10836:SF76">
    <property type="entry name" value="GLYCERALDEHYDE-3-PHOSPHATE DEHYDROGENASE-RELATED"/>
    <property type="match status" value="1"/>
</dbReference>
<evidence type="ECO:0000256" key="1">
    <source>
        <dbReference type="ARBA" id="ARBA00004869"/>
    </source>
</evidence>
<evidence type="ECO:0000256" key="6">
    <source>
        <dbReference type="ARBA" id="ARBA00023152"/>
    </source>
</evidence>
<sequence>MRHLVVMVCICRLQDTDASWRDTLRFPTDVIQARQDSRTNENELRLYPIPCPLGMYRQPGTGITLGECEYCPRGVYGERIGLPLTVTIKFTSYQVSLTKNKMSDKQVAIGINGFGRIGRLVCRAAIENPKTKVVAVNDPFMDLEYMAYLFRYDSTHGQYKGTVESKDGKLVIDGNAIQVYSAKNPAEIAWGSAGADYVCESTGVFTTSEKASAHIKGGCKKVVISAPPKDSTPMFVMGVNHKNYDGSVQVVSNASCTTNCLAPLAKVINDNFGIVEGLMTTVHSVTANQLPVDGPSKGGKDWRAGRGCGQNIIPASTGAAKAVGKVLPELNGKLTGMAFRVPTVNVSVVDLTVRLQKGASMEAIKSAVKKASENELKGILGYTEDEVVSSDFIHDKRSSVFDANACISLNDNFVKLISWYDNEWGYSNRLVDLMVHMSSVDN</sequence>
<dbReference type="SMART" id="SM00846">
    <property type="entry name" value="Gp_dh_N"/>
    <property type="match status" value="1"/>
</dbReference>
<dbReference type="GO" id="GO:0005829">
    <property type="term" value="C:cytosol"/>
    <property type="evidence" value="ECO:0007669"/>
    <property type="project" value="TreeGrafter"/>
</dbReference>
<dbReference type="SUPFAM" id="SSF55347">
    <property type="entry name" value="Glyceraldehyde-3-phosphate dehydrogenase-like, C-terminal domain"/>
    <property type="match status" value="1"/>
</dbReference>